<evidence type="ECO:0000313" key="3">
    <source>
        <dbReference type="EMBL" id="MBM0106854.1"/>
    </source>
</evidence>
<gene>
    <name evidence="3" type="ORF">JM946_19135</name>
</gene>
<dbReference type="InterPro" id="IPR029030">
    <property type="entry name" value="Caspase-like_dom_sf"/>
</dbReference>
<dbReference type="Pfam" id="PF00656">
    <property type="entry name" value="Peptidase_C14"/>
    <property type="match status" value="1"/>
</dbReference>
<protein>
    <submittedName>
        <fullName evidence="3">Caspase family protein</fullName>
    </submittedName>
</protein>
<dbReference type="Gene3D" id="1.25.40.10">
    <property type="entry name" value="Tetratricopeptide repeat domain"/>
    <property type="match status" value="1"/>
</dbReference>
<dbReference type="RefSeq" id="WP_203168969.1">
    <property type="nucleotide sequence ID" value="NZ_JAEVLS010000004.1"/>
</dbReference>
<dbReference type="Proteomes" id="UP000661077">
    <property type="component" value="Unassembled WGS sequence"/>
</dbReference>
<evidence type="ECO:0000256" key="1">
    <source>
        <dbReference type="SAM" id="Coils"/>
    </source>
</evidence>
<dbReference type="EMBL" id="JAEVLS010000004">
    <property type="protein sequence ID" value="MBM0106854.1"/>
    <property type="molecule type" value="Genomic_DNA"/>
</dbReference>
<dbReference type="SUPFAM" id="SSF52129">
    <property type="entry name" value="Caspase-like"/>
    <property type="match status" value="1"/>
</dbReference>
<dbReference type="PANTHER" id="PTHR22576:SF37">
    <property type="entry name" value="MUCOSA-ASSOCIATED LYMPHOID TISSUE LYMPHOMA TRANSLOCATION PROTEIN 1"/>
    <property type="match status" value="1"/>
</dbReference>
<comment type="caution">
    <text evidence="3">The sequence shown here is derived from an EMBL/GenBank/DDBJ whole genome shotgun (WGS) entry which is preliminary data.</text>
</comment>
<keyword evidence="1" id="KW-0175">Coiled coil</keyword>
<dbReference type="PANTHER" id="PTHR22576">
    <property type="entry name" value="MUCOSA ASSOCIATED LYMPHOID TISSUE LYMPHOMA TRANSLOCATION PROTEIN 1/PARACASPASE"/>
    <property type="match status" value="1"/>
</dbReference>
<evidence type="ECO:0000313" key="4">
    <source>
        <dbReference type="Proteomes" id="UP000661077"/>
    </source>
</evidence>
<dbReference type="InterPro" id="IPR052039">
    <property type="entry name" value="Caspase-related_regulators"/>
</dbReference>
<organism evidence="3 4">
    <name type="scientific">Steroidobacter gossypii</name>
    <dbReference type="NCBI Taxonomy" id="2805490"/>
    <lineage>
        <taxon>Bacteria</taxon>
        <taxon>Pseudomonadati</taxon>
        <taxon>Pseudomonadota</taxon>
        <taxon>Gammaproteobacteria</taxon>
        <taxon>Steroidobacterales</taxon>
        <taxon>Steroidobacteraceae</taxon>
        <taxon>Steroidobacter</taxon>
    </lineage>
</organism>
<dbReference type="InterPro" id="IPR011600">
    <property type="entry name" value="Pept_C14_caspase"/>
</dbReference>
<feature type="coiled-coil region" evidence="1">
    <location>
        <begin position="206"/>
        <end position="298"/>
    </location>
</feature>
<feature type="domain" description="Peptidase C14 caspase" evidence="2">
    <location>
        <begin position="676"/>
        <end position="900"/>
    </location>
</feature>
<feature type="coiled-coil region" evidence="1">
    <location>
        <begin position="338"/>
        <end position="622"/>
    </location>
</feature>
<dbReference type="InterPro" id="IPR006597">
    <property type="entry name" value="Sel1-like"/>
</dbReference>
<proteinExistence type="predicted"/>
<dbReference type="Gene3D" id="3.40.50.1460">
    <property type="match status" value="1"/>
</dbReference>
<reference evidence="3 4" key="1">
    <citation type="journal article" date="2021" name="Int. J. Syst. Evol. Microbiol.">
        <title>Steroidobacter gossypii sp. nov., isolated from soil of cotton cropping field.</title>
        <authorList>
            <person name="Huang R."/>
            <person name="Yang S."/>
            <person name="Zhen C."/>
            <person name="Liu W."/>
        </authorList>
    </citation>
    <scope>NUCLEOTIDE SEQUENCE [LARGE SCALE GENOMIC DNA]</scope>
    <source>
        <strain evidence="3 4">S1-65</strain>
    </source>
</reference>
<keyword evidence="4" id="KW-1185">Reference proteome</keyword>
<sequence>MTTFAVRCQRPFLAICVGILVVIGGGPLARSVDSEKEERSRIAAANLEDAIVVDCQLPGKLQKLGGMRSYLTPGRLVRLSAVDCRARGGEYTIGDLSSGTLSIQRWMPLAESGEAEAQYYVARIYANGMGGVATDHSLAAKWYQRAADQNYSAAIQELGYLYEQGLGVQKDPVLALNLQRKAAGLGDELDYAWKITAAEEEGARQVAALSEQLDASNAELQTLRAQLADTTNAVFEARNRLAKSESAALDLREQLATAKQSGDSAMDESKLAELKTALEAKERELGVARQKMDALTAQLNGQQTQLAERLARSQASSMELNELLGAERAKTQALTARLAQADQRLLRSQHELSQLRTQYRAEVEQLVAEREELERAAAKSKDQAAAMLAARERDLERQRLRMASLEKALAEASRTQVDAAKASAKSTTGNTQASVTSLRSQLEEQRKQVKQRESEIASLRELAQKDRAALMQEFDAQLAARTQELQAKQRRLTALTSETEALRSQVQRLNQQREKDMGGAADEASRARASLRMAQQKLSEQRERLDQLQTEKATELAALAQARDELQRQLNSSRNASEMQIAFLRKDLEARQKDLETKDSQIASLSERLQEQSKRFDALVAQSLSSGSAADNGPMMASAQVPAAQGVGKLRSADSRPAKLQLSMRELRTNGNGNYHAIVIGNSLYHYMEALDTPANDAKVIAQLLTDRYGFKVRLMLDATREQIMVALHDAKRTLSPDDSLLIYYAGHGDVDAASGRAFWLGVEADRDTRTGWLEADHIRAKIKEMSAKHVLLVADSCFSGAITHPKTTTIGRGLNETRLRVQWNRKARMVLTSGEVTPVADSAGDANHSVFARSFIQILRQNDNVMSGEMLAHELNGRMQTQPVQVGTDGARQRPTYSTLQDANHDIGDFFFVPLAEPVKVAAVNY</sequence>
<evidence type="ECO:0000259" key="2">
    <source>
        <dbReference type="Pfam" id="PF00656"/>
    </source>
</evidence>
<dbReference type="SUPFAM" id="SSF81901">
    <property type="entry name" value="HCP-like"/>
    <property type="match status" value="1"/>
</dbReference>
<accession>A0ABS1X0S6</accession>
<name>A0ABS1X0S6_9GAMM</name>
<dbReference type="Pfam" id="PF08238">
    <property type="entry name" value="Sel1"/>
    <property type="match status" value="2"/>
</dbReference>
<dbReference type="SMART" id="SM00671">
    <property type="entry name" value="SEL1"/>
    <property type="match status" value="2"/>
</dbReference>
<dbReference type="InterPro" id="IPR011990">
    <property type="entry name" value="TPR-like_helical_dom_sf"/>
</dbReference>